<dbReference type="AlphaFoldDB" id="A0A3S0JSI9"/>
<comment type="caution">
    <text evidence="5">The sequence shown here is derived from an EMBL/GenBank/DDBJ whole genome shotgun (WGS) entry which is preliminary data.</text>
</comment>
<feature type="domain" description="HTH gntR-type" evidence="4">
    <location>
        <begin position="6"/>
        <end position="76"/>
    </location>
</feature>
<keyword evidence="1" id="KW-0805">Transcription regulation</keyword>
<sequence>MKKKDTHAYTYAYEYLRDQILNGKFEPNMKLTEEKLAEVMGISRTPVRSAIAKLEQEGLIKNKRIFSPTSTDIRHIFQVRILLEGFSSRYCARYISEEGLNSLRECVEIGHTGTQEEVMQANHQFHQIIVKETHNPLMIDTIDKMQSIIYLMRKTVVYHKRPNLIDEHAEILNAIASHDEDLAENLMVEHLKKDLEFSLNLLKV</sequence>
<evidence type="ECO:0000256" key="1">
    <source>
        <dbReference type="ARBA" id="ARBA00023015"/>
    </source>
</evidence>
<evidence type="ECO:0000313" key="6">
    <source>
        <dbReference type="Proteomes" id="UP000276349"/>
    </source>
</evidence>
<dbReference type="InterPro" id="IPR011711">
    <property type="entry name" value="GntR_C"/>
</dbReference>
<dbReference type="InterPro" id="IPR036390">
    <property type="entry name" value="WH_DNA-bd_sf"/>
</dbReference>
<protein>
    <submittedName>
        <fullName evidence="5">GntR family transcriptional regulator</fullName>
    </submittedName>
</protein>
<dbReference type="GO" id="GO:0043565">
    <property type="term" value="F:sequence-specific DNA binding"/>
    <property type="evidence" value="ECO:0007669"/>
    <property type="project" value="InterPro"/>
</dbReference>
<dbReference type="InterPro" id="IPR008920">
    <property type="entry name" value="TF_FadR/GntR_C"/>
</dbReference>
<dbReference type="OrthoDB" id="114741at2"/>
<organism evidence="5 6">
    <name type="scientific">Lysinibacillus telephonicus</name>
    <dbReference type="NCBI Taxonomy" id="1714840"/>
    <lineage>
        <taxon>Bacteria</taxon>
        <taxon>Bacillati</taxon>
        <taxon>Bacillota</taxon>
        <taxon>Bacilli</taxon>
        <taxon>Bacillales</taxon>
        <taxon>Bacillaceae</taxon>
        <taxon>Lysinibacillus</taxon>
    </lineage>
</organism>
<dbReference type="InterPro" id="IPR000485">
    <property type="entry name" value="AsnC-type_HTH_dom"/>
</dbReference>
<dbReference type="SMART" id="SM00345">
    <property type="entry name" value="HTH_GNTR"/>
    <property type="match status" value="1"/>
</dbReference>
<dbReference type="SMART" id="SM00895">
    <property type="entry name" value="FCD"/>
    <property type="match status" value="1"/>
</dbReference>
<dbReference type="Proteomes" id="UP000276349">
    <property type="component" value="Unassembled WGS sequence"/>
</dbReference>
<dbReference type="EMBL" id="RXNR01000053">
    <property type="protein sequence ID" value="RTQ90169.1"/>
    <property type="molecule type" value="Genomic_DNA"/>
</dbReference>
<reference evidence="5 6" key="1">
    <citation type="submission" date="2018-12" db="EMBL/GenBank/DDBJ databases">
        <authorList>
            <person name="Yu L."/>
        </authorList>
    </citation>
    <scope>NUCLEOTIDE SEQUENCE [LARGE SCALE GENOMIC DNA]</scope>
    <source>
        <strain evidence="5 6">S5H2222</strain>
    </source>
</reference>
<dbReference type="SUPFAM" id="SSF48008">
    <property type="entry name" value="GntR ligand-binding domain-like"/>
    <property type="match status" value="1"/>
</dbReference>
<dbReference type="RefSeq" id="WP_126295421.1">
    <property type="nucleotide sequence ID" value="NZ_CP155468.1"/>
</dbReference>
<evidence type="ECO:0000313" key="5">
    <source>
        <dbReference type="EMBL" id="RTQ90169.1"/>
    </source>
</evidence>
<dbReference type="Pfam" id="PF07729">
    <property type="entry name" value="FCD"/>
    <property type="match status" value="1"/>
</dbReference>
<gene>
    <name evidence="5" type="ORF">EKG35_15335</name>
</gene>
<dbReference type="InterPro" id="IPR000524">
    <property type="entry name" value="Tscrpt_reg_HTH_GntR"/>
</dbReference>
<dbReference type="SUPFAM" id="SSF46785">
    <property type="entry name" value="Winged helix' DNA-binding domain"/>
    <property type="match status" value="1"/>
</dbReference>
<dbReference type="PANTHER" id="PTHR43537:SF24">
    <property type="entry name" value="GLUCONATE OPERON TRANSCRIPTIONAL REPRESSOR"/>
    <property type="match status" value="1"/>
</dbReference>
<dbReference type="PANTHER" id="PTHR43537">
    <property type="entry name" value="TRANSCRIPTIONAL REGULATOR, GNTR FAMILY"/>
    <property type="match status" value="1"/>
</dbReference>
<keyword evidence="2" id="KW-0238">DNA-binding</keyword>
<dbReference type="Pfam" id="PF00392">
    <property type="entry name" value="GntR"/>
    <property type="match status" value="1"/>
</dbReference>
<name>A0A3S0JSI9_9BACI</name>
<dbReference type="PRINTS" id="PR00035">
    <property type="entry name" value="HTHGNTR"/>
</dbReference>
<dbReference type="PRINTS" id="PR00033">
    <property type="entry name" value="HTHASNC"/>
</dbReference>
<dbReference type="Gene3D" id="1.20.120.530">
    <property type="entry name" value="GntR ligand-binding domain-like"/>
    <property type="match status" value="1"/>
</dbReference>
<evidence type="ECO:0000259" key="4">
    <source>
        <dbReference type="PROSITE" id="PS50949"/>
    </source>
</evidence>
<dbReference type="GO" id="GO:0003700">
    <property type="term" value="F:DNA-binding transcription factor activity"/>
    <property type="evidence" value="ECO:0007669"/>
    <property type="project" value="InterPro"/>
</dbReference>
<dbReference type="CDD" id="cd07377">
    <property type="entry name" value="WHTH_GntR"/>
    <property type="match status" value="1"/>
</dbReference>
<evidence type="ECO:0000256" key="2">
    <source>
        <dbReference type="ARBA" id="ARBA00023125"/>
    </source>
</evidence>
<dbReference type="PROSITE" id="PS50949">
    <property type="entry name" value="HTH_GNTR"/>
    <property type="match status" value="1"/>
</dbReference>
<proteinExistence type="predicted"/>
<accession>A0A3S0JSI9</accession>
<keyword evidence="3" id="KW-0804">Transcription</keyword>
<evidence type="ECO:0000256" key="3">
    <source>
        <dbReference type="ARBA" id="ARBA00023163"/>
    </source>
</evidence>
<dbReference type="InterPro" id="IPR036388">
    <property type="entry name" value="WH-like_DNA-bd_sf"/>
</dbReference>
<dbReference type="Gene3D" id="1.10.10.10">
    <property type="entry name" value="Winged helix-like DNA-binding domain superfamily/Winged helix DNA-binding domain"/>
    <property type="match status" value="1"/>
</dbReference>
<keyword evidence="6" id="KW-1185">Reference proteome</keyword>